<sequence>MNSELSRVETYRKNRKKTPVKKAPSADAGQRTTPKSKAAETSSTRAAGTLRRGKTAENAGKRPAAARTAAAASGSAAAPQSRRSNRTAGKREAGEESAVPARADTYGSRRIKISKYFTNSLIFLFIGLTAFLVYWGIKGAPPLEDLW</sequence>
<name>A0A1R1EV75_9BACL</name>
<dbReference type="STRING" id="297318.BK138_13600"/>
<feature type="compositionally biased region" description="Polar residues" evidence="1">
    <location>
        <begin position="30"/>
        <end position="46"/>
    </location>
</feature>
<feature type="compositionally biased region" description="Basic and acidic residues" evidence="1">
    <location>
        <begin position="1"/>
        <end position="12"/>
    </location>
</feature>
<keyword evidence="4" id="KW-1185">Reference proteome</keyword>
<reference evidence="3 4" key="1">
    <citation type="submission" date="2016-11" db="EMBL/GenBank/DDBJ databases">
        <title>Paenibacillus species isolates.</title>
        <authorList>
            <person name="Beno S.M."/>
        </authorList>
    </citation>
    <scope>NUCLEOTIDE SEQUENCE [LARGE SCALE GENOMIC DNA]</scope>
    <source>
        <strain evidence="3 4">FSL R5-0378</strain>
    </source>
</reference>
<evidence type="ECO:0000313" key="3">
    <source>
        <dbReference type="EMBL" id="OMF55678.1"/>
    </source>
</evidence>
<feature type="compositionally biased region" description="Low complexity" evidence="1">
    <location>
        <begin position="61"/>
        <end position="82"/>
    </location>
</feature>
<evidence type="ECO:0000313" key="4">
    <source>
        <dbReference type="Proteomes" id="UP000187172"/>
    </source>
</evidence>
<gene>
    <name evidence="3" type="ORF">BK138_13600</name>
</gene>
<accession>A0A1R1EV75</accession>
<keyword evidence="2" id="KW-1133">Transmembrane helix</keyword>
<keyword evidence="2" id="KW-0472">Membrane</keyword>
<feature type="region of interest" description="Disordered" evidence="1">
    <location>
        <begin position="1"/>
        <end position="104"/>
    </location>
</feature>
<comment type="caution">
    <text evidence="3">The sequence shown here is derived from an EMBL/GenBank/DDBJ whole genome shotgun (WGS) entry which is preliminary data.</text>
</comment>
<dbReference type="RefSeq" id="WP_076170070.1">
    <property type="nucleotide sequence ID" value="NZ_MRTP01000002.1"/>
</dbReference>
<organism evidence="3 4">
    <name type="scientific">Paenibacillus rhizosphaerae</name>
    <dbReference type="NCBI Taxonomy" id="297318"/>
    <lineage>
        <taxon>Bacteria</taxon>
        <taxon>Bacillati</taxon>
        <taxon>Bacillota</taxon>
        <taxon>Bacilli</taxon>
        <taxon>Bacillales</taxon>
        <taxon>Paenibacillaceae</taxon>
        <taxon>Paenibacillus</taxon>
    </lineage>
</organism>
<feature type="transmembrane region" description="Helical" evidence="2">
    <location>
        <begin position="116"/>
        <end position="137"/>
    </location>
</feature>
<protein>
    <submittedName>
        <fullName evidence="3">Uncharacterized protein</fullName>
    </submittedName>
</protein>
<proteinExistence type="predicted"/>
<evidence type="ECO:0000256" key="1">
    <source>
        <dbReference type="SAM" id="MobiDB-lite"/>
    </source>
</evidence>
<evidence type="ECO:0000256" key="2">
    <source>
        <dbReference type="SAM" id="Phobius"/>
    </source>
</evidence>
<dbReference type="Proteomes" id="UP000187172">
    <property type="component" value="Unassembled WGS sequence"/>
</dbReference>
<dbReference type="EMBL" id="MRTP01000002">
    <property type="protein sequence ID" value="OMF55678.1"/>
    <property type="molecule type" value="Genomic_DNA"/>
</dbReference>
<keyword evidence="2" id="KW-0812">Transmembrane</keyword>
<dbReference type="AlphaFoldDB" id="A0A1R1EV75"/>